<organism evidence="1 2">
    <name type="scientific">Ilex paraguariensis</name>
    <name type="common">yerba mate</name>
    <dbReference type="NCBI Taxonomy" id="185542"/>
    <lineage>
        <taxon>Eukaryota</taxon>
        <taxon>Viridiplantae</taxon>
        <taxon>Streptophyta</taxon>
        <taxon>Embryophyta</taxon>
        <taxon>Tracheophyta</taxon>
        <taxon>Spermatophyta</taxon>
        <taxon>Magnoliopsida</taxon>
        <taxon>eudicotyledons</taxon>
        <taxon>Gunneridae</taxon>
        <taxon>Pentapetalae</taxon>
        <taxon>asterids</taxon>
        <taxon>campanulids</taxon>
        <taxon>Aquifoliales</taxon>
        <taxon>Aquifoliaceae</taxon>
        <taxon>Ilex</taxon>
    </lineage>
</organism>
<dbReference type="AlphaFoldDB" id="A0ABC8R932"/>
<dbReference type="EMBL" id="CAUOFW020001081">
    <property type="protein sequence ID" value="CAK9140846.1"/>
    <property type="molecule type" value="Genomic_DNA"/>
</dbReference>
<name>A0ABC8R932_9AQUA</name>
<accession>A0ABC8R932</accession>
<dbReference type="Proteomes" id="UP001642360">
    <property type="component" value="Unassembled WGS sequence"/>
</dbReference>
<proteinExistence type="predicted"/>
<evidence type="ECO:0000313" key="1">
    <source>
        <dbReference type="EMBL" id="CAK9140846.1"/>
    </source>
</evidence>
<reference evidence="1 2" key="1">
    <citation type="submission" date="2024-02" db="EMBL/GenBank/DDBJ databases">
        <authorList>
            <person name="Vignale AGUSTIN F."/>
            <person name="Sosa J E."/>
            <person name="Modenutti C."/>
        </authorList>
    </citation>
    <scope>NUCLEOTIDE SEQUENCE [LARGE SCALE GENOMIC DNA]</scope>
</reference>
<sequence>MFSESCPPLAWDKENAYTREAVELYFEAGSGVCLSRKEILRYFLEATAGSHLENFGDEEKDKADSQTEGSPADGMFLIYPFFIK</sequence>
<keyword evidence="2" id="KW-1185">Reference proteome</keyword>
<comment type="caution">
    <text evidence="1">The sequence shown here is derived from an EMBL/GenBank/DDBJ whole genome shotgun (WGS) entry which is preliminary data.</text>
</comment>
<protein>
    <submittedName>
        <fullName evidence="1">Uncharacterized protein</fullName>
    </submittedName>
</protein>
<evidence type="ECO:0000313" key="2">
    <source>
        <dbReference type="Proteomes" id="UP001642360"/>
    </source>
</evidence>
<gene>
    <name evidence="1" type="ORF">ILEXP_LOCUS8355</name>
</gene>